<dbReference type="PANTHER" id="PTHR43434">
    <property type="entry name" value="PHOSPHOGLYCOLATE PHOSPHATASE"/>
    <property type="match status" value="1"/>
</dbReference>
<evidence type="ECO:0000313" key="2">
    <source>
        <dbReference type="Proteomes" id="UP000593842"/>
    </source>
</evidence>
<dbReference type="GO" id="GO:0008967">
    <property type="term" value="F:phosphoglycolate phosphatase activity"/>
    <property type="evidence" value="ECO:0007669"/>
    <property type="project" value="TreeGrafter"/>
</dbReference>
<dbReference type="KEGG" id="fit:Fi14EGH31_16260"/>
<proteinExistence type="predicted"/>
<evidence type="ECO:0000313" key="1">
    <source>
        <dbReference type="EMBL" id="BCL57914.1"/>
    </source>
</evidence>
<dbReference type="Gene3D" id="1.10.150.240">
    <property type="entry name" value="Putative phosphatase, domain 2"/>
    <property type="match status" value="1"/>
</dbReference>
<protein>
    <submittedName>
        <fullName evidence="1">Haloacid dehalogenase</fullName>
    </submittedName>
</protein>
<dbReference type="InterPro" id="IPR050155">
    <property type="entry name" value="HAD-like_hydrolase_sf"/>
</dbReference>
<dbReference type="Proteomes" id="UP000593842">
    <property type="component" value="Chromosome"/>
</dbReference>
<dbReference type="AlphaFoldDB" id="A0A7I8E2W6"/>
<reference evidence="2" key="1">
    <citation type="submission" date="2020-09" db="EMBL/GenBank/DDBJ databases">
        <title>Complete genome sequencing of Faecalibacillus intestinalis strain 14EGH31.</title>
        <authorList>
            <person name="Sakamoto M."/>
            <person name="Murakami T."/>
            <person name="Mori H."/>
        </authorList>
    </citation>
    <scope>NUCLEOTIDE SEQUENCE [LARGE SCALE GENOMIC DNA]</scope>
    <source>
        <strain evidence="2">14EGH31</strain>
    </source>
</reference>
<dbReference type="GO" id="GO:0006281">
    <property type="term" value="P:DNA repair"/>
    <property type="evidence" value="ECO:0007669"/>
    <property type="project" value="TreeGrafter"/>
</dbReference>
<dbReference type="Gene3D" id="3.40.50.1000">
    <property type="entry name" value="HAD superfamily/HAD-like"/>
    <property type="match status" value="1"/>
</dbReference>
<dbReference type="EMBL" id="AP024085">
    <property type="protein sequence ID" value="BCL57914.1"/>
    <property type="molecule type" value="Genomic_DNA"/>
</dbReference>
<dbReference type="PANTHER" id="PTHR43434:SF1">
    <property type="entry name" value="PHOSPHOGLYCOLATE PHOSPHATASE"/>
    <property type="match status" value="1"/>
</dbReference>
<dbReference type="NCBIfam" id="TIGR01549">
    <property type="entry name" value="HAD-SF-IA-v1"/>
    <property type="match status" value="1"/>
</dbReference>
<dbReference type="InterPro" id="IPR006439">
    <property type="entry name" value="HAD-SF_hydro_IA"/>
</dbReference>
<gene>
    <name evidence="1" type="ORF">Fi14EGH31_16260</name>
</gene>
<organism evidence="1 2">
    <name type="scientific">Faecalibacillus intestinalis</name>
    <dbReference type="NCBI Taxonomy" id="1982626"/>
    <lineage>
        <taxon>Bacteria</taxon>
        <taxon>Bacillati</taxon>
        <taxon>Bacillota</taxon>
        <taxon>Erysipelotrichia</taxon>
        <taxon>Erysipelotrichales</taxon>
        <taxon>Coprobacillaceae</taxon>
        <taxon>Faecalibacillus</taxon>
    </lineage>
</organism>
<dbReference type="InterPro" id="IPR036412">
    <property type="entry name" value="HAD-like_sf"/>
</dbReference>
<dbReference type="GeneID" id="70580057"/>
<dbReference type="SFLD" id="SFLDG01129">
    <property type="entry name" value="C1.5:_HAD__Beta-PGM__Phosphata"/>
    <property type="match status" value="1"/>
</dbReference>
<dbReference type="InterPro" id="IPR023214">
    <property type="entry name" value="HAD_sf"/>
</dbReference>
<name>A0A7I8E2W6_9FIRM</name>
<dbReference type="RefSeq" id="WP_200764703.1">
    <property type="nucleotide sequence ID" value="NZ_AP024085.1"/>
</dbReference>
<dbReference type="InterPro" id="IPR023198">
    <property type="entry name" value="PGP-like_dom2"/>
</dbReference>
<dbReference type="Pfam" id="PF13419">
    <property type="entry name" value="HAD_2"/>
    <property type="match status" value="1"/>
</dbReference>
<accession>A0A7I8E2W6</accession>
<dbReference type="SUPFAM" id="SSF56784">
    <property type="entry name" value="HAD-like"/>
    <property type="match status" value="1"/>
</dbReference>
<dbReference type="SFLD" id="SFLDS00003">
    <property type="entry name" value="Haloacid_Dehalogenase"/>
    <property type="match status" value="1"/>
</dbReference>
<sequence>MKKAMIFDLDGTLWDSTQSAPFIWKRVLDKHHLDISITQEKVASLMGKTMEEIGNILFPSVNEEKRNQIIDDFSEEEVNYLNEHGAILYEGIEETLEILSKKYDLYIVSNCQKEYVEAFLHAHHLEKYFKDIEMSGRTGKDKGHNILLLMERNHIQEAIYIGDTQGDQEASRFAGIPFIFASYGFGNAWHPDKVIKSFKELTNF</sequence>
<dbReference type="InterPro" id="IPR041492">
    <property type="entry name" value="HAD_2"/>
</dbReference>